<gene>
    <name evidence="7" type="ORF">D9756_000250</name>
</gene>
<dbReference type="EMBL" id="JAACJO010000001">
    <property type="protein sequence ID" value="KAF5363986.1"/>
    <property type="molecule type" value="Genomic_DNA"/>
</dbReference>
<dbReference type="PROSITE" id="PS50250">
    <property type="entry name" value="PCI"/>
    <property type="match status" value="1"/>
</dbReference>
<comment type="caution">
    <text evidence="7">The sequence shown here is derived from an EMBL/GenBank/DDBJ whole genome shotgun (WGS) entry which is preliminary data.</text>
</comment>
<dbReference type="Pfam" id="PF18005">
    <property type="entry name" value="eIF3m_C_helix"/>
    <property type="match status" value="1"/>
</dbReference>
<reference evidence="7 8" key="1">
    <citation type="journal article" date="2020" name="ISME J.">
        <title>Uncovering the hidden diversity of litter-decomposition mechanisms in mushroom-forming fungi.</title>
        <authorList>
            <person name="Floudas D."/>
            <person name="Bentzer J."/>
            <person name="Ahren D."/>
            <person name="Johansson T."/>
            <person name="Persson P."/>
            <person name="Tunlid A."/>
        </authorList>
    </citation>
    <scope>NUCLEOTIDE SEQUENCE [LARGE SCALE GENOMIC DNA]</scope>
    <source>
        <strain evidence="7 8">CBS 146.42</strain>
    </source>
</reference>
<organism evidence="7 8">
    <name type="scientific">Leucocoprinus leucothites</name>
    <dbReference type="NCBI Taxonomy" id="201217"/>
    <lineage>
        <taxon>Eukaryota</taxon>
        <taxon>Fungi</taxon>
        <taxon>Dikarya</taxon>
        <taxon>Basidiomycota</taxon>
        <taxon>Agaricomycotina</taxon>
        <taxon>Agaricomycetes</taxon>
        <taxon>Agaricomycetidae</taxon>
        <taxon>Agaricales</taxon>
        <taxon>Agaricineae</taxon>
        <taxon>Agaricaceae</taxon>
        <taxon>Leucocoprinus</taxon>
    </lineage>
</organism>
<evidence type="ECO:0000256" key="2">
    <source>
        <dbReference type="ARBA" id="ARBA00022490"/>
    </source>
</evidence>
<dbReference type="InterPro" id="IPR040750">
    <property type="entry name" value="eIF3m_C_helix"/>
</dbReference>
<evidence type="ECO:0000259" key="6">
    <source>
        <dbReference type="PROSITE" id="PS50250"/>
    </source>
</evidence>
<comment type="subcellular location">
    <subcellularLocation>
        <location evidence="5">Cytoplasm</location>
    </subcellularLocation>
</comment>
<protein>
    <recommendedName>
        <fullName evidence="5">Eukaryotic translation initiation factor 3 subunit M</fullName>
        <shortName evidence="5">eIF3m</shortName>
    </recommendedName>
</protein>
<dbReference type="GO" id="GO:0016282">
    <property type="term" value="C:eukaryotic 43S preinitiation complex"/>
    <property type="evidence" value="ECO:0007669"/>
    <property type="project" value="UniProtKB-UniRule"/>
</dbReference>
<dbReference type="HAMAP" id="MF_03012">
    <property type="entry name" value="eIF3m"/>
    <property type="match status" value="1"/>
</dbReference>
<evidence type="ECO:0000313" key="8">
    <source>
        <dbReference type="Proteomes" id="UP000559027"/>
    </source>
</evidence>
<dbReference type="GO" id="GO:0071541">
    <property type="term" value="C:eukaryotic translation initiation factor 3 complex, eIF3m"/>
    <property type="evidence" value="ECO:0007669"/>
    <property type="project" value="UniProtKB-UniRule"/>
</dbReference>
<comment type="similarity">
    <text evidence="1">Belongs to the CSN7/EIF3M family. CSN7 subfamily.</text>
</comment>
<dbReference type="PANTHER" id="PTHR15350">
    <property type="entry name" value="COP9 SIGNALOSOME COMPLEX SUBUNIT 7/DENDRITIC CELL PROTEIN GA17"/>
    <property type="match status" value="1"/>
</dbReference>
<sequence length="423" mass="47325">MRAGVYNTMANATDSVAIFSEGTFEEQILELVEFVARSRPEDERAPFIASFQDDLKTAEGQTPFEEDEARRRTVFLKLLGEIKQLGEGGDKEIEGFFNLVFSHLFTLWPTGSPEIKDFLTSLLQTISSGPSERTSIKFRILSNLFNAIPQISPLRLTVYGVILNLASSNDQLDTLQLQRPTVEKWLTEWQISPEEKSSFLKSIVDAFASADQATTAYEYSLSYVRSLPSNSPTAQTAAVDLITAALRLPDLFDFDPLFKLDVVIAIKDHELFALLQAFLNGGVPELKHWQASHPGAAEKYNLSNIELERKMRLLTLAALGFKNIGQNLPYTKIAEALQVDVSEVEKWVIDIIRAGLLWGKLSQTTQSLYVVRSSVRTFEKEQWEILEKRVLAWKSGLQGITELINNAKRMAGYVPQAPVASSA</sequence>
<keyword evidence="3 5" id="KW-0396">Initiation factor</keyword>
<dbReference type="Pfam" id="PF01399">
    <property type="entry name" value="PCI"/>
    <property type="match status" value="1"/>
</dbReference>
<dbReference type="OrthoDB" id="10267031at2759"/>
<dbReference type="GO" id="GO:0003743">
    <property type="term" value="F:translation initiation factor activity"/>
    <property type="evidence" value="ECO:0007669"/>
    <property type="project" value="UniProtKB-UniRule"/>
</dbReference>
<dbReference type="PANTHER" id="PTHR15350:SF2">
    <property type="entry name" value="EUKARYOTIC TRANSLATION INITIATION FACTOR 3 SUBUNIT M"/>
    <property type="match status" value="1"/>
</dbReference>
<feature type="domain" description="PCI" evidence="6">
    <location>
        <begin position="212"/>
        <end position="375"/>
    </location>
</feature>
<dbReference type="Proteomes" id="UP000559027">
    <property type="component" value="Unassembled WGS sequence"/>
</dbReference>
<keyword evidence="4 5" id="KW-0648">Protein biosynthesis</keyword>
<evidence type="ECO:0000313" key="7">
    <source>
        <dbReference type="EMBL" id="KAF5363986.1"/>
    </source>
</evidence>
<dbReference type="InterPro" id="IPR027528">
    <property type="entry name" value="eIF3m"/>
</dbReference>
<keyword evidence="2 5" id="KW-0963">Cytoplasm</keyword>
<keyword evidence="8" id="KW-1185">Reference proteome</keyword>
<dbReference type="GO" id="GO:0001732">
    <property type="term" value="P:formation of cytoplasmic translation initiation complex"/>
    <property type="evidence" value="ECO:0007669"/>
    <property type="project" value="UniProtKB-UniRule"/>
</dbReference>
<proteinExistence type="inferred from homology"/>
<accession>A0A8H5GFT2</accession>
<dbReference type="AlphaFoldDB" id="A0A8H5GFT2"/>
<evidence type="ECO:0000256" key="4">
    <source>
        <dbReference type="ARBA" id="ARBA00022917"/>
    </source>
</evidence>
<evidence type="ECO:0000256" key="3">
    <source>
        <dbReference type="ARBA" id="ARBA00022540"/>
    </source>
</evidence>
<evidence type="ECO:0000256" key="1">
    <source>
        <dbReference type="ARBA" id="ARBA00008482"/>
    </source>
</evidence>
<comment type="function">
    <text evidence="5">Component of the eukaryotic translation initiation factor 3 (eIF-3) complex, which is involved in protein synthesis of a specialized repertoire of mRNAs and, together with other initiation factors, stimulates binding of mRNA and methionyl-tRNAi to the 40S ribosome. The eIF-3 complex specifically targets and initiates translation of a subset of mRNAs involved in cell proliferation.</text>
</comment>
<comment type="similarity">
    <text evidence="5">Belongs to the eIF-3 subunit M family.</text>
</comment>
<dbReference type="SMART" id="SM00088">
    <property type="entry name" value="PINT"/>
    <property type="match status" value="1"/>
</dbReference>
<name>A0A8H5GFT2_9AGAR</name>
<comment type="subunit">
    <text evidence="5">Component of the eukaryotic translation initiation factor 3 (eIF-3) complex.</text>
</comment>
<dbReference type="GO" id="GO:0033290">
    <property type="term" value="C:eukaryotic 48S preinitiation complex"/>
    <property type="evidence" value="ECO:0007669"/>
    <property type="project" value="UniProtKB-UniRule"/>
</dbReference>
<dbReference type="InterPro" id="IPR045237">
    <property type="entry name" value="COPS7/eIF3m"/>
</dbReference>
<evidence type="ECO:0000256" key="5">
    <source>
        <dbReference type="HAMAP-Rule" id="MF_03012"/>
    </source>
</evidence>
<dbReference type="InterPro" id="IPR000717">
    <property type="entry name" value="PCI_dom"/>
</dbReference>